<gene>
    <name evidence="5" type="ORF">SAMN05661099_0658</name>
</gene>
<sequence>MATGKVKWFNTQKGYGFIVNDDDSKEIFVHFKDVEGGANAIRENDNVEFNIEEGRKGLQATNVKKA</sequence>
<protein>
    <submittedName>
        <fullName evidence="5">Cold shock protein (Beta-ribbon, CspA family)</fullName>
    </submittedName>
</protein>
<reference evidence="6" key="1">
    <citation type="submission" date="2017-02" db="EMBL/GenBank/DDBJ databases">
        <authorList>
            <person name="Varghese N."/>
            <person name="Submissions S."/>
        </authorList>
    </citation>
    <scope>NUCLEOTIDE SEQUENCE [LARGE SCALE GENOMIC DNA]</scope>
    <source>
        <strain evidence="6">DSM 22385</strain>
    </source>
</reference>
<dbReference type="GO" id="GO:0005829">
    <property type="term" value="C:cytosol"/>
    <property type="evidence" value="ECO:0007669"/>
    <property type="project" value="UniProtKB-ARBA"/>
</dbReference>
<name>A0A1T5AF38_9SPHI</name>
<dbReference type="InterPro" id="IPR019844">
    <property type="entry name" value="CSD_CS"/>
</dbReference>
<dbReference type="InterPro" id="IPR002059">
    <property type="entry name" value="CSP_DNA-bd"/>
</dbReference>
<dbReference type="OrthoDB" id="9805039at2"/>
<dbReference type="InterPro" id="IPR011129">
    <property type="entry name" value="CSD"/>
</dbReference>
<dbReference type="Proteomes" id="UP000189981">
    <property type="component" value="Unassembled WGS sequence"/>
</dbReference>
<dbReference type="SMART" id="SM00357">
    <property type="entry name" value="CSP"/>
    <property type="match status" value="1"/>
</dbReference>
<dbReference type="PRINTS" id="PR00050">
    <property type="entry name" value="COLDSHOCK"/>
</dbReference>
<dbReference type="GO" id="GO:0003676">
    <property type="term" value="F:nucleic acid binding"/>
    <property type="evidence" value="ECO:0007669"/>
    <property type="project" value="InterPro"/>
</dbReference>
<evidence type="ECO:0000256" key="3">
    <source>
        <dbReference type="RuleBase" id="RU000408"/>
    </source>
</evidence>
<accession>A0A1T5AF38</accession>
<dbReference type="InterPro" id="IPR050181">
    <property type="entry name" value="Cold_shock_domain"/>
</dbReference>
<dbReference type="AlphaFoldDB" id="A0A1T5AF38"/>
<dbReference type="PROSITE" id="PS00352">
    <property type="entry name" value="CSD_1"/>
    <property type="match status" value="1"/>
</dbReference>
<organism evidence="5 6">
    <name type="scientific">Daejeonella lutea</name>
    <dbReference type="NCBI Taxonomy" id="572036"/>
    <lineage>
        <taxon>Bacteria</taxon>
        <taxon>Pseudomonadati</taxon>
        <taxon>Bacteroidota</taxon>
        <taxon>Sphingobacteriia</taxon>
        <taxon>Sphingobacteriales</taxon>
        <taxon>Sphingobacteriaceae</taxon>
        <taxon>Daejeonella</taxon>
    </lineage>
</organism>
<dbReference type="RefSeq" id="WP_079701219.1">
    <property type="nucleotide sequence ID" value="NZ_FUYR01000001.1"/>
</dbReference>
<evidence type="ECO:0000256" key="2">
    <source>
        <dbReference type="ARBA" id="ARBA00022490"/>
    </source>
</evidence>
<feature type="domain" description="CSD" evidence="4">
    <location>
        <begin position="1"/>
        <end position="65"/>
    </location>
</feature>
<evidence type="ECO:0000313" key="5">
    <source>
        <dbReference type="EMBL" id="SKB33588.1"/>
    </source>
</evidence>
<dbReference type="Pfam" id="PF00313">
    <property type="entry name" value="CSD"/>
    <property type="match status" value="1"/>
</dbReference>
<evidence type="ECO:0000313" key="6">
    <source>
        <dbReference type="Proteomes" id="UP000189981"/>
    </source>
</evidence>
<proteinExistence type="predicted"/>
<comment type="subcellular location">
    <subcellularLocation>
        <location evidence="1 3">Cytoplasm</location>
    </subcellularLocation>
</comment>
<dbReference type="InterPro" id="IPR012156">
    <property type="entry name" value="Cold_shock_CspA"/>
</dbReference>
<dbReference type="PROSITE" id="PS51857">
    <property type="entry name" value="CSD_2"/>
    <property type="match status" value="1"/>
</dbReference>
<dbReference type="SUPFAM" id="SSF50249">
    <property type="entry name" value="Nucleic acid-binding proteins"/>
    <property type="match status" value="1"/>
</dbReference>
<dbReference type="Gene3D" id="2.40.50.140">
    <property type="entry name" value="Nucleic acid-binding proteins"/>
    <property type="match status" value="1"/>
</dbReference>
<dbReference type="EMBL" id="FUYR01000001">
    <property type="protein sequence ID" value="SKB33588.1"/>
    <property type="molecule type" value="Genomic_DNA"/>
</dbReference>
<dbReference type="CDD" id="cd04458">
    <property type="entry name" value="CSP_CDS"/>
    <property type="match status" value="1"/>
</dbReference>
<dbReference type="InterPro" id="IPR012340">
    <property type="entry name" value="NA-bd_OB-fold"/>
</dbReference>
<dbReference type="PIRSF" id="PIRSF002599">
    <property type="entry name" value="Cold_shock_A"/>
    <property type="match status" value="1"/>
</dbReference>
<dbReference type="STRING" id="572036.SAMN05661099_0658"/>
<keyword evidence="2" id="KW-0963">Cytoplasm</keyword>
<keyword evidence="6" id="KW-1185">Reference proteome</keyword>
<evidence type="ECO:0000259" key="4">
    <source>
        <dbReference type="PROSITE" id="PS51857"/>
    </source>
</evidence>
<dbReference type="PANTHER" id="PTHR11544">
    <property type="entry name" value="COLD SHOCK DOMAIN CONTAINING PROTEINS"/>
    <property type="match status" value="1"/>
</dbReference>
<evidence type="ECO:0000256" key="1">
    <source>
        <dbReference type="ARBA" id="ARBA00004496"/>
    </source>
</evidence>